<feature type="compositionally biased region" description="Low complexity" evidence="1">
    <location>
        <begin position="157"/>
        <end position="178"/>
    </location>
</feature>
<dbReference type="PANTHER" id="PTHR28155:SF1">
    <property type="entry name" value="DNA-DIRECTED RNA POLYMERASE I SUBUNIT RPA34.5-DOMAIN-CONTAINING PROTEIN"/>
    <property type="match status" value="1"/>
</dbReference>
<dbReference type="AlphaFoldDB" id="A0AAE0IC54"/>
<feature type="compositionally biased region" description="Basic and acidic residues" evidence="1">
    <location>
        <begin position="216"/>
        <end position="229"/>
    </location>
</feature>
<reference evidence="2" key="2">
    <citation type="submission" date="2023-06" db="EMBL/GenBank/DDBJ databases">
        <authorList>
            <consortium name="Lawrence Berkeley National Laboratory"/>
            <person name="Haridas S."/>
            <person name="Hensen N."/>
            <person name="Bonometti L."/>
            <person name="Westerberg I."/>
            <person name="Brannstrom I.O."/>
            <person name="Guillou S."/>
            <person name="Cros-Aarteil S."/>
            <person name="Calhoun S."/>
            <person name="Kuo A."/>
            <person name="Mondo S."/>
            <person name="Pangilinan J."/>
            <person name="Riley R."/>
            <person name="Labutti K."/>
            <person name="Andreopoulos B."/>
            <person name="Lipzen A."/>
            <person name="Chen C."/>
            <person name="Yanf M."/>
            <person name="Daum C."/>
            <person name="Ng V."/>
            <person name="Clum A."/>
            <person name="Steindorff A."/>
            <person name="Ohm R."/>
            <person name="Martin F."/>
            <person name="Silar P."/>
            <person name="Natvig D."/>
            <person name="Lalanne C."/>
            <person name="Gautier V."/>
            <person name="Ament-Velasquez S.L."/>
            <person name="Kruys A."/>
            <person name="Hutchinson M.I."/>
            <person name="Powell A.J."/>
            <person name="Barry K."/>
            <person name="Miller A.N."/>
            <person name="Grigoriev I.V."/>
            <person name="Debuchy R."/>
            <person name="Gladieux P."/>
            <person name="Thoren M.H."/>
            <person name="Johannesson H."/>
        </authorList>
    </citation>
    <scope>NUCLEOTIDE SEQUENCE</scope>
    <source>
        <strain evidence="2">CBS 118394</strain>
    </source>
</reference>
<dbReference type="GO" id="GO:0006360">
    <property type="term" value="P:transcription by RNA polymerase I"/>
    <property type="evidence" value="ECO:0007669"/>
    <property type="project" value="InterPro"/>
</dbReference>
<dbReference type="Proteomes" id="UP001283341">
    <property type="component" value="Unassembled WGS sequence"/>
</dbReference>
<name>A0AAE0IC54_9PEZI</name>
<dbReference type="PANTHER" id="PTHR28155">
    <property type="entry name" value="ACR243WP"/>
    <property type="match status" value="1"/>
</dbReference>
<evidence type="ECO:0000313" key="3">
    <source>
        <dbReference type="Proteomes" id="UP001283341"/>
    </source>
</evidence>
<protein>
    <submittedName>
        <fullName evidence="2">DNA-directed RNA polymerase I subunit RPA34.5-domain-containing protein</fullName>
    </submittedName>
</protein>
<keyword evidence="2" id="KW-0240">DNA-directed RNA polymerase</keyword>
<feature type="region of interest" description="Disordered" evidence="1">
    <location>
        <begin position="1"/>
        <end position="276"/>
    </location>
</feature>
<evidence type="ECO:0000313" key="2">
    <source>
        <dbReference type="EMBL" id="KAK3321591.1"/>
    </source>
</evidence>
<feature type="compositionally biased region" description="Acidic residues" evidence="1">
    <location>
        <begin position="201"/>
        <end position="215"/>
    </location>
</feature>
<dbReference type="EMBL" id="JAUEDM010000003">
    <property type="protein sequence ID" value="KAK3321591.1"/>
    <property type="molecule type" value="Genomic_DNA"/>
</dbReference>
<dbReference type="GO" id="GO:0000428">
    <property type="term" value="C:DNA-directed RNA polymerase complex"/>
    <property type="evidence" value="ECO:0007669"/>
    <property type="project" value="UniProtKB-KW"/>
</dbReference>
<sequence length="575" mass="60070">MAGPRAPIGTLSQHSENAAKLVRNNTPASRASQSKRAAKKADESSDSDSDSSSGGSDSDSSDSEAVEKKTDWAANLRAVAPKSTPNGSKTAKTFSLPPSSNPNSKDKMDIDKVPKKTVKASSSASDSSSSESESDSDSSDKSDSSSGGDNKRKATKKATSAPKSGQNMASKSSTSNSSDSDESDAGAKVSQKSKPTKAEESSSESDESSSESESEMEVKRVKKGKEIPKVKQPAKLKSTSSAGPAKVSSKSNEMAIDSDSGSDEETSESMAIEKNNGTVQKVPEIISPGFHLLRAEKSMDASEVTRIFQDAHKAGKQIWYFTAPASIPIEVIQKHAIPLAKVQSGQAIFSHNGDDYNAMFEEASVSHSIKVIIPSNKLGQFETSKRPIDQALHLKKVTRFAQGGIINQPAPAITAKAPRPQPKGLKARFAPIGASDAPMGKIGASENSESDEDVEMSQVPLLLPSSGSVETPGTKTKKRKHAAAEKPGAETPASSKKSKKKARVDALGTPAAGTQDSASKKAAKETPIASPIPVNGESSSQVPNSSQPKTINGVKSALKKETPILPPSIPGMRSS</sequence>
<feature type="compositionally biased region" description="Low complexity" evidence="1">
    <location>
        <begin position="119"/>
        <end position="131"/>
    </location>
</feature>
<feature type="compositionally biased region" description="Polar residues" evidence="1">
    <location>
        <begin position="536"/>
        <end position="550"/>
    </location>
</feature>
<feature type="compositionally biased region" description="Polar residues" evidence="1">
    <location>
        <begin position="237"/>
        <end position="252"/>
    </location>
</feature>
<gene>
    <name evidence="2" type="ORF">B0H66DRAFT_175602</name>
</gene>
<dbReference type="InterPro" id="IPR053263">
    <property type="entry name" value="Euk_RPA34_RNAP_subunit"/>
</dbReference>
<feature type="compositionally biased region" description="Polar residues" evidence="1">
    <location>
        <begin position="465"/>
        <end position="474"/>
    </location>
</feature>
<feature type="region of interest" description="Disordered" evidence="1">
    <location>
        <begin position="432"/>
        <end position="575"/>
    </location>
</feature>
<comment type="caution">
    <text evidence="2">The sequence shown here is derived from an EMBL/GenBank/DDBJ whole genome shotgun (WGS) entry which is preliminary data.</text>
</comment>
<evidence type="ECO:0000256" key="1">
    <source>
        <dbReference type="SAM" id="MobiDB-lite"/>
    </source>
</evidence>
<proteinExistence type="predicted"/>
<dbReference type="InterPro" id="IPR013240">
    <property type="entry name" value="DNA-dir_RNA_pol1_su_RPA34"/>
</dbReference>
<organism evidence="2 3">
    <name type="scientific">Apodospora peruviana</name>
    <dbReference type="NCBI Taxonomy" id="516989"/>
    <lineage>
        <taxon>Eukaryota</taxon>
        <taxon>Fungi</taxon>
        <taxon>Dikarya</taxon>
        <taxon>Ascomycota</taxon>
        <taxon>Pezizomycotina</taxon>
        <taxon>Sordariomycetes</taxon>
        <taxon>Sordariomycetidae</taxon>
        <taxon>Sordariales</taxon>
        <taxon>Lasiosphaeriaceae</taxon>
        <taxon>Apodospora</taxon>
    </lineage>
</organism>
<reference evidence="2" key="1">
    <citation type="journal article" date="2023" name="Mol. Phylogenet. Evol.">
        <title>Genome-scale phylogeny and comparative genomics of the fungal order Sordariales.</title>
        <authorList>
            <person name="Hensen N."/>
            <person name="Bonometti L."/>
            <person name="Westerberg I."/>
            <person name="Brannstrom I.O."/>
            <person name="Guillou S."/>
            <person name="Cros-Aarteil S."/>
            <person name="Calhoun S."/>
            <person name="Haridas S."/>
            <person name="Kuo A."/>
            <person name="Mondo S."/>
            <person name="Pangilinan J."/>
            <person name="Riley R."/>
            <person name="LaButti K."/>
            <person name="Andreopoulos B."/>
            <person name="Lipzen A."/>
            <person name="Chen C."/>
            <person name="Yan M."/>
            <person name="Daum C."/>
            <person name="Ng V."/>
            <person name="Clum A."/>
            <person name="Steindorff A."/>
            <person name="Ohm R.A."/>
            <person name="Martin F."/>
            <person name="Silar P."/>
            <person name="Natvig D.O."/>
            <person name="Lalanne C."/>
            <person name="Gautier V."/>
            <person name="Ament-Velasquez S.L."/>
            <person name="Kruys A."/>
            <person name="Hutchinson M.I."/>
            <person name="Powell A.J."/>
            <person name="Barry K."/>
            <person name="Miller A.N."/>
            <person name="Grigoriev I.V."/>
            <person name="Debuchy R."/>
            <person name="Gladieux P."/>
            <person name="Hiltunen Thoren M."/>
            <person name="Johannesson H."/>
        </authorList>
    </citation>
    <scope>NUCLEOTIDE SEQUENCE</scope>
    <source>
        <strain evidence="2">CBS 118394</strain>
    </source>
</reference>
<feature type="compositionally biased region" description="Polar residues" evidence="1">
    <location>
        <begin position="83"/>
        <end position="103"/>
    </location>
</feature>
<dbReference type="Pfam" id="PF08208">
    <property type="entry name" value="RNA_polI_A34"/>
    <property type="match status" value="1"/>
</dbReference>
<feature type="compositionally biased region" description="Basic and acidic residues" evidence="1">
    <location>
        <begin position="104"/>
        <end position="114"/>
    </location>
</feature>
<keyword evidence="3" id="KW-1185">Reference proteome</keyword>
<accession>A0AAE0IC54</accession>
<keyword evidence="2" id="KW-0804">Transcription</keyword>